<keyword evidence="6" id="KW-1185">Reference proteome</keyword>
<dbReference type="GeneID" id="101852315"/>
<dbReference type="InterPro" id="IPR002293">
    <property type="entry name" value="AA/rel_permease1"/>
</dbReference>
<gene>
    <name evidence="7" type="primary">LOC101852315</name>
</gene>
<feature type="transmembrane region" description="Helical" evidence="5">
    <location>
        <begin position="346"/>
        <end position="371"/>
    </location>
</feature>
<feature type="transmembrane region" description="Helical" evidence="5">
    <location>
        <begin position="441"/>
        <end position="461"/>
    </location>
</feature>
<evidence type="ECO:0000256" key="5">
    <source>
        <dbReference type="SAM" id="Phobius"/>
    </source>
</evidence>
<dbReference type="RefSeq" id="XP_005096330.2">
    <property type="nucleotide sequence ID" value="XM_005096273.3"/>
</dbReference>
<sequence length="490" mass="52227">MTEPADTETREMSDVAAESHDVTIETKVQMKKELGIPGAVSMVVGNVIGSGIFISPKGVLRASGSIGLSMVVWLIAGFLQLGSALCFAEMGTMIPQSGGAYTYIRKGLGNFFAFFIMFKGVIIHSPASKVVILMTCSKYLVTLLPTCGSPRVVEKVITATLMLTLGIVNTYSTRYSARIMIVTTVAKVSALVVIIIGGFIVISQGTVSELGSGFQGTSQDPSALALAIYSASFAYSGSESVNSVVEEIKRPSRTLPLAAIFGVIAVMAIYLLTNISYLAVMSRAELLQADAVAVLWGDRVLGKMAVIIPITVVISTLGSANTSVYHSSRISFAAARDGNIPDALSYLQVGTLTPLCAMIVDMTLALVMLIPADIGTFINYMGFLNSVSDALVFIAFIVFRFGSMRNAHRPVKVPILIAVLMVLVSVYLFIAPLALSPKMSYVYVTAIVLGTTLLVYVPFVACGINVPLYDRVVTWVQLTLNVCPPAKFTD</sequence>
<accession>A0ABM0JL83</accession>
<dbReference type="Pfam" id="PF13520">
    <property type="entry name" value="AA_permease_2"/>
    <property type="match status" value="1"/>
</dbReference>
<name>A0ABM0JL83_APLCA</name>
<feature type="transmembrane region" description="Helical" evidence="5">
    <location>
        <begin position="222"/>
        <end position="245"/>
    </location>
</feature>
<dbReference type="PANTHER" id="PTHR11785:SF528">
    <property type="entry name" value="AMINO ACID TRANSPORTER PROTEIN JHI-21"/>
    <property type="match status" value="1"/>
</dbReference>
<feature type="transmembrane region" description="Helical" evidence="5">
    <location>
        <begin position="257"/>
        <end position="280"/>
    </location>
</feature>
<evidence type="ECO:0000313" key="7">
    <source>
        <dbReference type="RefSeq" id="XP_005096330.2"/>
    </source>
</evidence>
<evidence type="ECO:0000256" key="1">
    <source>
        <dbReference type="ARBA" id="ARBA00004141"/>
    </source>
</evidence>
<feature type="transmembrane region" description="Helical" evidence="5">
    <location>
        <begin position="377"/>
        <end position="401"/>
    </location>
</feature>
<dbReference type="Proteomes" id="UP000694888">
    <property type="component" value="Unplaced"/>
</dbReference>
<evidence type="ECO:0000313" key="6">
    <source>
        <dbReference type="Proteomes" id="UP000694888"/>
    </source>
</evidence>
<feature type="transmembrane region" description="Helical" evidence="5">
    <location>
        <begin position="108"/>
        <end position="132"/>
    </location>
</feature>
<reference evidence="7" key="1">
    <citation type="submission" date="2025-08" db="UniProtKB">
        <authorList>
            <consortium name="RefSeq"/>
        </authorList>
    </citation>
    <scope>IDENTIFICATION</scope>
</reference>
<proteinExistence type="predicted"/>
<dbReference type="InterPro" id="IPR050598">
    <property type="entry name" value="AminoAcid_Transporter"/>
</dbReference>
<organism evidence="6 7">
    <name type="scientific">Aplysia californica</name>
    <name type="common">California sea hare</name>
    <dbReference type="NCBI Taxonomy" id="6500"/>
    <lineage>
        <taxon>Eukaryota</taxon>
        <taxon>Metazoa</taxon>
        <taxon>Spiralia</taxon>
        <taxon>Lophotrochozoa</taxon>
        <taxon>Mollusca</taxon>
        <taxon>Gastropoda</taxon>
        <taxon>Heterobranchia</taxon>
        <taxon>Euthyneura</taxon>
        <taxon>Tectipleura</taxon>
        <taxon>Aplysiida</taxon>
        <taxon>Aplysioidea</taxon>
        <taxon>Aplysiidae</taxon>
        <taxon>Aplysia</taxon>
    </lineage>
</organism>
<evidence type="ECO:0000256" key="3">
    <source>
        <dbReference type="ARBA" id="ARBA00022989"/>
    </source>
</evidence>
<feature type="transmembrane region" description="Helical" evidence="5">
    <location>
        <begin position="66"/>
        <end position="87"/>
    </location>
</feature>
<dbReference type="PIRSF" id="PIRSF006060">
    <property type="entry name" value="AA_transporter"/>
    <property type="match status" value="1"/>
</dbReference>
<feature type="transmembrane region" description="Helical" evidence="5">
    <location>
        <begin position="300"/>
        <end position="325"/>
    </location>
</feature>
<feature type="transmembrane region" description="Helical" evidence="5">
    <location>
        <begin position="179"/>
        <end position="202"/>
    </location>
</feature>
<protein>
    <submittedName>
        <fullName evidence="7">Y+L amino acid transporter 2</fullName>
    </submittedName>
</protein>
<keyword evidence="4 5" id="KW-0472">Membrane</keyword>
<dbReference type="Gene3D" id="1.20.1740.10">
    <property type="entry name" value="Amino acid/polyamine transporter I"/>
    <property type="match status" value="1"/>
</dbReference>
<feature type="transmembrane region" description="Helical" evidence="5">
    <location>
        <begin position="413"/>
        <end position="435"/>
    </location>
</feature>
<comment type="subcellular location">
    <subcellularLocation>
        <location evidence="1">Membrane</location>
        <topology evidence="1">Multi-pass membrane protein</topology>
    </subcellularLocation>
</comment>
<evidence type="ECO:0000256" key="4">
    <source>
        <dbReference type="ARBA" id="ARBA00023136"/>
    </source>
</evidence>
<feature type="transmembrane region" description="Helical" evidence="5">
    <location>
        <begin position="34"/>
        <end position="54"/>
    </location>
</feature>
<evidence type="ECO:0000256" key="2">
    <source>
        <dbReference type="ARBA" id="ARBA00022692"/>
    </source>
</evidence>
<keyword evidence="3 5" id="KW-1133">Transmembrane helix</keyword>
<feature type="transmembrane region" description="Helical" evidence="5">
    <location>
        <begin position="152"/>
        <end position="172"/>
    </location>
</feature>
<dbReference type="PANTHER" id="PTHR11785">
    <property type="entry name" value="AMINO ACID TRANSPORTER"/>
    <property type="match status" value="1"/>
</dbReference>
<keyword evidence="2 5" id="KW-0812">Transmembrane</keyword>